<feature type="region of interest" description="Disordered" evidence="1">
    <location>
        <begin position="1"/>
        <end position="39"/>
    </location>
</feature>
<dbReference type="Proteomes" id="UP000014803">
    <property type="component" value="Chromosome"/>
</dbReference>
<dbReference type="HOGENOM" id="CLU_3317138_0_0_7"/>
<dbReference type="AlphaFoldDB" id="S4XPW0"/>
<accession>S4XPW0</accession>
<reference evidence="2 3" key="1">
    <citation type="journal article" date="2013" name="Sci. Rep.">
        <title>Extraordinary expansion of a Sorangium cellulosum genome from an alkaline milieu.</title>
        <authorList>
            <person name="Han K."/>
            <person name="Li Z.F."/>
            <person name="Peng R."/>
            <person name="Zhu L.P."/>
            <person name="Zhou T."/>
            <person name="Wang L.G."/>
            <person name="Li S.G."/>
            <person name="Zhang X.B."/>
            <person name="Hu W."/>
            <person name="Wu Z.H."/>
            <person name="Qin N."/>
            <person name="Li Y.Z."/>
        </authorList>
    </citation>
    <scope>NUCLEOTIDE SEQUENCE [LARGE SCALE GENOMIC DNA]</scope>
    <source>
        <strain evidence="2 3">So0157-2</strain>
    </source>
</reference>
<feature type="compositionally biased region" description="Low complexity" evidence="1">
    <location>
        <begin position="1"/>
        <end position="12"/>
    </location>
</feature>
<sequence>MAPQARTAPQRRQPGRRRPERRRGAVSDPFARALSAPAR</sequence>
<dbReference type="KEGG" id="scu:SCE1572_12355"/>
<organism evidence="2 3">
    <name type="scientific">Sorangium cellulosum So0157-2</name>
    <dbReference type="NCBI Taxonomy" id="1254432"/>
    <lineage>
        <taxon>Bacteria</taxon>
        <taxon>Pseudomonadati</taxon>
        <taxon>Myxococcota</taxon>
        <taxon>Polyangia</taxon>
        <taxon>Polyangiales</taxon>
        <taxon>Polyangiaceae</taxon>
        <taxon>Sorangium</taxon>
    </lineage>
</organism>
<proteinExistence type="predicted"/>
<dbReference type="EMBL" id="CP003969">
    <property type="protein sequence ID" value="AGP35237.1"/>
    <property type="molecule type" value="Genomic_DNA"/>
</dbReference>
<evidence type="ECO:0000313" key="3">
    <source>
        <dbReference type="Proteomes" id="UP000014803"/>
    </source>
</evidence>
<name>S4XPW0_SORCE</name>
<gene>
    <name evidence="2" type="ORF">SCE1572_12355</name>
</gene>
<evidence type="ECO:0000256" key="1">
    <source>
        <dbReference type="SAM" id="MobiDB-lite"/>
    </source>
</evidence>
<protein>
    <submittedName>
        <fullName evidence="2">Uncharacterized protein</fullName>
    </submittedName>
</protein>
<evidence type="ECO:0000313" key="2">
    <source>
        <dbReference type="EMBL" id="AGP35237.1"/>
    </source>
</evidence>